<comment type="caution">
    <text evidence="10">The sequence shown here is derived from an EMBL/GenBank/DDBJ whole genome shotgun (WGS) entry which is preliminary data.</text>
</comment>
<dbReference type="EMBL" id="JAFHKK010000009">
    <property type="protein sequence ID" value="MBN2964266.1"/>
    <property type="molecule type" value="Genomic_DNA"/>
</dbReference>
<gene>
    <name evidence="10" type="ORF">JWV37_05710</name>
</gene>
<reference evidence="10" key="2">
    <citation type="submission" date="2021-02" db="EMBL/GenBank/DDBJ databases">
        <authorList>
            <person name="Merkel A.Y."/>
        </authorList>
    </citation>
    <scope>NUCLEOTIDE SEQUENCE</scope>
    <source>
        <strain evidence="10">T05b</strain>
    </source>
</reference>
<evidence type="ECO:0000259" key="9">
    <source>
        <dbReference type="Pfam" id="PF20501"/>
    </source>
</evidence>
<feature type="transmembrane region" description="Helical" evidence="7">
    <location>
        <begin position="180"/>
        <end position="205"/>
    </location>
</feature>
<feature type="transmembrane region" description="Helical" evidence="7">
    <location>
        <begin position="120"/>
        <end position="137"/>
    </location>
</feature>
<keyword evidence="6 7" id="KW-0472">Membrane</keyword>
<evidence type="ECO:0000256" key="4">
    <source>
        <dbReference type="ARBA" id="ARBA00022692"/>
    </source>
</evidence>
<accession>A0ABS2WRL6</accession>
<dbReference type="InterPro" id="IPR007182">
    <property type="entry name" value="MnhB"/>
</dbReference>
<organism evidence="10 11">
    <name type="scientific">Sulfurospirillum tamanense</name>
    <dbReference type="NCBI Taxonomy" id="2813362"/>
    <lineage>
        <taxon>Bacteria</taxon>
        <taxon>Pseudomonadati</taxon>
        <taxon>Campylobacterota</taxon>
        <taxon>Epsilonproteobacteria</taxon>
        <taxon>Campylobacterales</taxon>
        <taxon>Sulfurospirillaceae</taxon>
        <taxon>Sulfurospirillum</taxon>
    </lineage>
</organism>
<dbReference type="Pfam" id="PF20501">
    <property type="entry name" value="MbhE"/>
    <property type="match status" value="1"/>
</dbReference>
<keyword evidence="4 7" id="KW-0812">Transmembrane</keyword>
<dbReference type="PANTHER" id="PTHR33932">
    <property type="entry name" value="NA(+)/H(+) ANTIPORTER SUBUNIT B"/>
    <property type="match status" value="1"/>
</dbReference>
<evidence type="ECO:0000256" key="3">
    <source>
        <dbReference type="ARBA" id="ARBA00022475"/>
    </source>
</evidence>
<dbReference type="RefSeq" id="WP_205458815.1">
    <property type="nucleotide sequence ID" value="NZ_JAFHKK010000009.1"/>
</dbReference>
<protein>
    <recommendedName>
        <fullName evidence="12">Na+/H+ antiporter MnhB subunit-related protein domain-containing protein</fullName>
    </recommendedName>
</protein>
<proteinExistence type="inferred from homology"/>
<reference evidence="10" key="1">
    <citation type="submission" date="2021-02" db="EMBL/GenBank/DDBJ databases">
        <title>Sulfurospirillum tamanensis sp. nov.</title>
        <authorList>
            <person name="Frolova A."/>
            <person name="Merkel A."/>
            <person name="Slobodkin A."/>
        </authorList>
    </citation>
    <scope>NUCLEOTIDE SEQUENCE</scope>
    <source>
        <strain evidence="10">T05b</strain>
    </source>
</reference>
<feature type="transmembrane region" description="Helical" evidence="7">
    <location>
        <begin position="60"/>
        <end position="82"/>
    </location>
</feature>
<evidence type="ECO:0000313" key="10">
    <source>
        <dbReference type="EMBL" id="MBN2964266.1"/>
    </source>
</evidence>
<dbReference type="PANTHER" id="PTHR33932:SF4">
    <property type="entry name" value="NA(+)_H(+) ANTIPORTER SUBUNIT B"/>
    <property type="match status" value="1"/>
</dbReference>
<feature type="transmembrane region" description="Helical" evidence="7">
    <location>
        <begin position="149"/>
        <end position="174"/>
    </location>
</feature>
<evidence type="ECO:0000256" key="6">
    <source>
        <dbReference type="ARBA" id="ARBA00023136"/>
    </source>
</evidence>
<keyword evidence="11" id="KW-1185">Reference proteome</keyword>
<keyword evidence="5 7" id="KW-1133">Transmembrane helix</keyword>
<dbReference type="Proteomes" id="UP000703590">
    <property type="component" value="Unassembled WGS sequence"/>
</dbReference>
<evidence type="ECO:0000256" key="2">
    <source>
        <dbReference type="ARBA" id="ARBA00009425"/>
    </source>
</evidence>
<evidence type="ECO:0000259" key="8">
    <source>
        <dbReference type="Pfam" id="PF04039"/>
    </source>
</evidence>
<name>A0ABS2WRL6_9BACT</name>
<comment type="subcellular location">
    <subcellularLocation>
        <location evidence="1">Cell membrane</location>
        <topology evidence="1">Multi-pass membrane protein</topology>
    </subcellularLocation>
</comment>
<comment type="similarity">
    <text evidence="2">Belongs to the CPA3 antiporters (TC 2.A.63) subunit B family.</text>
</comment>
<feature type="domain" description="MrpA C-terminal/MbhE" evidence="9">
    <location>
        <begin position="19"/>
        <end position="76"/>
    </location>
</feature>
<evidence type="ECO:0000256" key="5">
    <source>
        <dbReference type="ARBA" id="ARBA00022989"/>
    </source>
</evidence>
<dbReference type="InterPro" id="IPR050622">
    <property type="entry name" value="CPA3_antiporter_subunitB"/>
</dbReference>
<evidence type="ECO:0008006" key="12">
    <source>
        <dbReference type="Google" id="ProtNLM"/>
    </source>
</evidence>
<keyword evidence="3" id="KW-1003">Cell membrane</keyword>
<evidence type="ECO:0000256" key="7">
    <source>
        <dbReference type="SAM" id="Phobius"/>
    </source>
</evidence>
<feature type="transmembrane region" description="Helical" evidence="7">
    <location>
        <begin position="94"/>
        <end position="114"/>
    </location>
</feature>
<evidence type="ECO:0000313" key="11">
    <source>
        <dbReference type="Proteomes" id="UP000703590"/>
    </source>
</evidence>
<sequence>MRVLAMVFLVVLGGALGLVLWEANTGLHVKPTYVMEALPQSGVSHPVTAVLLNFRAFDTLLEVTVLLIAFLAFLGLAPTARHAIFFRPGGMPKFLVRALAPFFLVGATYLWLIGSVDSGGAFQAAALLAALIIFYRLSGLTQKISPFYVRISAVFGLAFFLLAGTVSLFWGAFFSYRVALAGHVILAVEFFLTLTLGVILGGFFVGNEPSRSKRW</sequence>
<dbReference type="Pfam" id="PF04039">
    <property type="entry name" value="MnhB"/>
    <property type="match status" value="1"/>
</dbReference>
<evidence type="ECO:0000256" key="1">
    <source>
        <dbReference type="ARBA" id="ARBA00004651"/>
    </source>
</evidence>
<feature type="domain" description="Na+/H+ antiporter MnhB subunit-related protein" evidence="8">
    <location>
        <begin position="92"/>
        <end position="199"/>
    </location>
</feature>
<dbReference type="InterPro" id="IPR046806">
    <property type="entry name" value="MrpA_C/MbhE"/>
</dbReference>